<dbReference type="InterPro" id="IPR002227">
    <property type="entry name" value="Tyrosinase_Cu-bd"/>
</dbReference>
<feature type="non-terminal residue" evidence="5">
    <location>
        <position position="152"/>
    </location>
</feature>
<evidence type="ECO:0000313" key="5">
    <source>
        <dbReference type="EMBL" id="KAJ1723583.1"/>
    </source>
</evidence>
<gene>
    <name evidence="5" type="ORF">LPJ61_005815</name>
</gene>
<feature type="signal peptide" evidence="3">
    <location>
        <begin position="1"/>
        <end position="19"/>
    </location>
</feature>
<evidence type="ECO:0000256" key="3">
    <source>
        <dbReference type="SAM" id="SignalP"/>
    </source>
</evidence>
<protein>
    <recommendedName>
        <fullName evidence="4">Tyrosinase copper-binding domain-containing protein</fullName>
    </recommendedName>
</protein>
<organism evidence="5 6">
    <name type="scientific">Coemansia biformis</name>
    <dbReference type="NCBI Taxonomy" id="1286918"/>
    <lineage>
        <taxon>Eukaryota</taxon>
        <taxon>Fungi</taxon>
        <taxon>Fungi incertae sedis</taxon>
        <taxon>Zoopagomycota</taxon>
        <taxon>Kickxellomycotina</taxon>
        <taxon>Kickxellomycetes</taxon>
        <taxon>Kickxellales</taxon>
        <taxon>Kickxellaceae</taxon>
        <taxon>Coemansia</taxon>
    </lineage>
</organism>
<dbReference type="PANTHER" id="PTHR11474:SF126">
    <property type="entry name" value="TYROSINASE-LIKE PROTEIN TYR-1-RELATED"/>
    <property type="match status" value="1"/>
</dbReference>
<dbReference type="InterPro" id="IPR050316">
    <property type="entry name" value="Tyrosinase/Hemocyanin"/>
</dbReference>
<dbReference type="OrthoDB" id="6132182at2759"/>
<dbReference type="PANTHER" id="PTHR11474">
    <property type="entry name" value="TYROSINASE FAMILY MEMBER"/>
    <property type="match status" value="1"/>
</dbReference>
<keyword evidence="6" id="KW-1185">Reference proteome</keyword>
<keyword evidence="3" id="KW-0732">Signal</keyword>
<dbReference type="Gene3D" id="1.10.1280.10">
    <property type="entry name" value="Di-copper center containing domain from catechol oxidase"/>
    <property type="match status" value="1"/>
</dbReference>
<feature type="chain" id="PRO_5040960493" description="Tyrosinase copper-binding domain-containing protein" evidence="3">
    <location>
        <begin position="20"/>
        <end position="152"/>
    </location>
</feature>
<dbReference type="InterPro" id="IPR008922">
    <property type="entry name" value="Di-copper_centre_dom_sf"/>
</dbReference>
<dbReference type="Pfam" id="PF00264">
    <property type="entry name" value="Tyrosinase"/>
    <property type="match status" value="1"/>
</dbReference>
<comment type="caution">
    <text evidence="5">The sequence shown here is derived from an EMBL/GenBank/DDBJ whole genome shotgun (WGS) entry which is preliminary data.</text>
</comment>
<evidence type="ECO:0000256" key="2">
    <source>
        <dbReference type="ARBA" id="ARBA00023008"/>
    </source>
</evidence>
<sequence>MTRCGLLLALLGLAGLVSAQCANPKQRPEIRSLSPEDRGRFFRALNELRKNGELDRMSKLHVDNADTIHGHPVFLVFHRVFVNDFAAALDRVDPGVPVPYWDWSLDASNPVSSALFTPDYCGGNGVGDKNCVESGPFSNWEMKVDSTHCLAR</sequence>
<accession>A0A9W8CTV7</accession>
<dbReference type="GO" id="GO:0016491">
    <property type="term" value="F:oxidoreductase activity"/>
    <property type="evidence" value="ECO:0007669"/>
    <property type="project" value="InterPro"/>
</dbReference>
<proteinExistence type="predicted"/>
<dbReference type="Proteomes" id="UP001143981">
    <property type="component" value="Unassembled WGS sequence"/>
</dbReference>
<reference evidence="5" key="1">
    <citation type="submission" date="2022-07" db="EMBL/GenBank/DDBJ databases">
        <title>Phylogenomic reconstructions and comparative analyses of Kickxellomycotina fungi.</title>
        <authorList>
            <person name="Reynolds N.K."/>
            <person name="Stajich J.E."/>
            <person name="Barry K."/>
            <person name="Grigoriev I.V."/>
            <person name="Crous P."/>
            <person name="Smith M.E."/>
        </authorList>
    </citation>
    <scope>NUCLEOTIDE SEQUENCE</scope>
    <source>
        <strain evidence="5">BCRC 34381</strain>
    </source>
</reference>
<name>A0A9W8CTV7_9FUNG</name>
<keyword evidence="1" id="KW-0479">Metal-binding</keyword>
<evidence type="ECO:0000259" key="4">
    <source>
        <dbReference type="Pfam" id="PF00264"/>
    </source>
</evidence>
<keyword evidence="2" id="KW-0186">Copper</keyword>
<evidence type="ECO:0000256" key="1">
    <source>
        <dbReference type="ARBA" id="ARBA00022723"/>
    </source>
</evidence>
<dbReference type="EMBL" id="JANBOI010002213">
    <property type="protein sequence ID" value="KAJ1723583.1"/>
    <property type="molecule type" value="Genomic_DNA"/>
</dbReference>
<feature type="domain" description="Tyrosinase copper-binding" evidence="4">
    <location>
        <begin position="55"/>
        <end position="144"/>
    </location>
</feature>
<dbReference type="GO" id="GO:0046872">
    <property type="term" value="F:metal ion binding"/>
    <property type="evidence" value="ECO:0007669"/>
    <property type="project" value="UniProtKB-KW"/>
</dbReference>
<dbReference type="SUPFAM" id="SSF48056">
    <property type="entry name" value="Di-copper centre-containing domain"/>
    <property type="match status" value="1"/>
</dbReference>
<dbReference type="AlphaFoldDB" id="A0A9W8CTV7"/>
<evidence type="ECO:0000313" key="6">
    <source>
        <dbReference type="Proteomes" id="UP001143981"/>
    </source>
</evidence>